<name>A0A5C8KRK3_9GAMM</name>
<dbReference type="GO" id="GO:0003700">
    <property type="term" value="F:DNA-binding transcription factor activity"/>
    <property type="evidence" value="ECO:0007669"/>
    <property type="project" value="TreeGrafter"/>
</dbReference>
<gene>
    <name evidence="14" type="ORF">FU658_07370</name>
</gene>
<dbReference type="Gene3D" id="1.10.10.10">
    <property type="entry name" value="Winged helix-like DNA-binding domain superfamily/Winged helix DNA-binding domain"/>
    <property type="match status" value="1"/>
</dbReference>
<evidence type="ECO:0000256" key="8">
    <source>
        <dbReference type="ARBA" id="ARBA00023026"/>
    </source>
</evidence>
<dbReference type="PANTHER" id="PTHR24567">
    <property type="entry name" value="CRP FAMILY TRANSCRIPTIONAL REGULATORY PROTEIN"/>
    <property type="match status" value="1"/>
</dbReference>
<dbReference type="InterPro" id="IPR012318">
    <property type="entry name" value="HTH_CRP"/>
</dbReference>
<dbReference type="RefSeq" id="WP_147891488.1">
    <property type="nucleotide sequence ID" value="NZ_VRTS01000004.1"/>
</dbReference>
<protein>
    <recommendedName>
        <fullName evidence="3">CRP-like protein Clp</fullName>
    </recommendedName>
    <alternativeName>
        <fullName evidence="12">Catabolite activation-like protein</fullName>
    </alternativeName>
</protein>
<keyword evidence="5" id="KW-0021">Allosteric enzyme</keyword>
<dbReference type="SMART" id="SM00100">
    <property type="entry name" value="cNMP"/>
    <property type="match status" value="1"/>
</dbReference>
<evidence type="ECO:0000313" key="15">
    <source>
        <dbReference type="Proteomes" id="UP000321248"/>
    </source>
</evidence>
<sequence>MPNTTNIVDIAALRRSCSQCSLQQLCLPAGIGSVDLQRLDELVRKRRPLARGDALFQVGAPLQSLFVAREGAFKTTALAEDGSMQVIGFHLPGELMGLDALGGGTHRCDAEALEPAEVCEVPMAELGRVAAQIPSLQQQFLRVIGQSMGRDQDHLEMMGRRHANERVALFLHGLSERLRKLDRSGDHITLPMSREDIASYLGLVIETVSRTFGRLQDDGVIAVRGRKLQILDHAKLDQLAHDPDEARARS</sequence>
<dbReference type="PANTHER" id="PTHR24567:SF75">
    <property type="entry name" value="FUMARATE AND NITRATE REDUCTION REGULATORY PROTEIN"/>
    <property type="match status" value="1"/>
</dbReference>
<proteinExistence type="predicted"/>
<reference evidence="14 15" key="1">
    <citation type="submission" date="2019-08" db="EMBL/GenBank/DDBJ databases">
        <authorList>
            <person name="Karlyshev A.V."/>
        </authorList>
    </citation>
    <scope>NUCLEOTIDE SEQUENCE [LARGE SCALE GENOMIC DNA]</scope>
    <source>
        <strain evidence="14 15">Alg18-2.2</strain>
    </source>
</reference>
<dbReference type="InterPro" id="IPR036390">
    <property type="entry name" value="WH_DNA-bd_sf"/>
</dbReference>
<keyword evidence="10" id="KW-0010">Activator</keyword>
<evidence type="ECO:0000256" key="11">
    <source>
        <dbReference type="ARBA" id="ARBA00023163"/>
    </source>
</evidence>
<dbReference type="CDD" id="cd00038">
    <property type="entry name" value="CAP_ED"/>
    <property type="match status" value="1"/>
</dbReference>
<dbReference type="EMBL" id="VRTS01000004">
    <property type="protein sequence ID" value="TXK62565.1"/>
    <property type="molecule type" value="Genomic_DNA"/>
</dbReference>
<keyword evidence="6" id="KW-0973">c-di-GMP</keyword>
<organism evidence="14 15">
    <name type="scientific">Alkalisalibacterium limincola</name>
    <dbReference type="NCBI Taxonomy" id="2699169"/>
    <lineage>
        <taxon>Bacteria</taxon>
        <taxon>Pseudomonadati</taxon>
        <taxon>Pseudomonadota</taxon>
        <taxon>Gammaproteobacteria</taxon>
        <taxon>Lysobacterales</taxon>
        <taxon>Lysobacteraceae</taxon>
        <taxon>Alkalisalibacterium</taxon>
    </lineage>
</organism>
<evidence type="ECO:0000256" key="9">
    <source>
        <dbReference type="ARBA" id="ARBA00023125"/>
    </source>
</evidence>
<keyword evidence="9" id="KW-0238">DNA-binding</keyword>
<evidence type="ECO:0000256" key="3">
    <source>
        <dbReference type="ARBA" id="ARBA00020769"/>
    </source>
</evidence>
<evidence type="ECO:0000256" key="2">
    <source>
        <dbReference type="ARBA" id="ARBA00011738"/>
    </source>
</evidence>
<comment type="caution">
    <text evidence="14">The sequence shown here is derived from an EMBL/GenBank/DDBJ whole genome shotgun (WGS) entry which is preliminary data.</text>
</comment>
<keyword evidence="8" id="KW-0843">Virulence</keyword>
<dbReference type="Gene3D" id="2.60.120.10">
    <property type="entry name" value="Jelly Rolls"/>
    <property type="match status" value="1"/>
</dbReference>
<evidence type="ECO:0000259" key="13">
    <source>
        <dbReference type="PROSITE" id="PS51063"/>
    </source>
</evidence>
<dbReference type="Proteomes" id="UP000321248">
    <property type="component" value="Unassembled WGS sequence"/>
</dbReference>
<evidence type="ECO:0000256" key="12">
    <source>
        <dbReference type="ARBA" id="ARBA00031697"/>
    </source>
</evidence>
<accession>A0A5C8KRK3</accession>
<dbReference type="InterPro" id="IPR018490">
    <property type="entry name" value="cNMP-bd_dom_sf"/>
</dbReference>
<dbReference type="PROSITE" id="PS51063">
    <property type="entry name" value="HTH_CRP_2"/>
    <property type="match status" value="1"/>
</dbReference>
<dbReference type="GO" id="GO:0005829">
    <property type="term" value="C:cytosol"/>
    <property type="evidence" value="ECO:0007669"/>
    <property type="project" value="TreeGrafter"/>
</dbReference>
<evidence type="ECO:0000256" key="10">
    <source>
        <dbReference type="ARBA" id="ARBA00023159"/>
    </source>
</evidence>
<dbReference type="InterPro" id="IPR036388">
    <property type="entry name" value="WH-like_DNA-bd_sf"/>
</dbReference>
<dbReference type="InterPro" id="IPR050397">
    <property type="entry name" value="Env_Response_Regulators"/>
</dbReference>
<evidence type="ECO:0000256" key="6">
    <source>
        <dbReference type="ARBA" id="ARBA00022636"/>
    </source>
</evidence>
<dbReference type="SMART" id="SM00419">
    <property type="entry name" value="HTH_CRP"/>
    <property type="match status" value="1"/>
</dbReference>
<dbReference type="GO" id="GO:0003824">
    <property type="term" value="F:catalytic activity"/>
    <property type="evidence" value="ECO:0007669"/>
    <property type="project" value="UniProtKB-KW"/>
</dbReference>
<dbReference type="PRINTS" id="PR00034">
    <property type="entry name" value="HTHCRP"/>
</dbReference>
<dbReference type="FunFam" id="1.10.10.10:FF:000028">
    <property type="entry name" value="Fumarate/nitrate reduction transcriptional regulator Fnr"/>
    <property type="match status" value="1"/>
</dbReference>
<comment type="subcellular location">
    <subcellularLocation>
        <location evidence="1">Cytoplasm</location>
    </subcellularLocation>
</comment>
<dbReference type="AlphaFoldDB" id="A0A5C8KRK3"/>
<dbReference type="Pfam" id="PF13545">
    <property type="entry name" value="HTH_Crp_2"/>
    <property type="match status" value="1"/>
</dbReference>
<evidence type="ECO:0000256" key="1">
    <source>
        <dbReference type="ARBA" id="ARBA00004496"/>
    </source>
</evidence>
<dbReference type="InterPro" id="IPR000595">
    <property type="entry name" value="cNMP-bd_dom"/>
</dbReference>
<keyword evidence="11" id="KW-0804">Transcription</keyword>
<feature type="domain" description="HTH crp-type" evidence="13">
    <location>
        <begin position="161"/>
        <end position="234"/>
    </location>
</feature>
<dbReference type="Pfam" id="PF00027">
    <property type="entry name" value="cNMP_binding"/>
    <property type="match status" value="1"/>
</dbReference>
<keyword evidence="7" id="KW-0805">Transcription regulation</keyword>
<keyword evidence="4" id="KW-0678">Repressor</keyword>
<keyword evidence="15" id="KW-1185">Reference proteome</keyword>
<dbReference type="SUPFAM" id="SSF51206">
    <property type="entry name" value="cAMP-binding domain-like"/>
    <property type="match status" value="1"/>
</dbReference>
<dbReference type="InterPro" id="IPR014710">
    <property type="entry name" value="RmlC-like_jellyroll"/>
</dbReference>
<evidence type="ECO:0000256" key="7">
    <source>
        <dbReference type="ARBA" id="ARBA00023015"/>
    </source>
</evidence>
<dbReference type="CDD" id="cd00092">
    <property type="entry name" value="HTH_CRP"/>
    <property type="match status" value="1"/>
</dbReference>
<comment type="subunit">
    <text evidence="2">Homodimer.</text>
</comment>
<dbReference type="SUPFAM" id="SSF46785">
    <property type="entry name" value="Winged helix' DNA-binding domain"/>
    <property type="match status" value="1"/>
</dbReference>
<dbReference type="OrthoDB" id="7643467at2"/>
<dbReference type="GO" id="GO:0003677">
    <property type="term" value="F:DNA binding"/>
    <property type="evidence" value="ECO:0007669"/>
    <property type="project" value="UniProtKB-KW"/>
</dbReference>
<evidence type="ECO:0000313" key="14">
    <source>
        <dbReference type="EMBL" id="TXK62565.1"/>
    </source>
</evidence>
<evidence type="ECO:0000256" key="4">
    <source>
        <dbReference type="ARBA" id="ARBA00022491"/>
    </source>
</evidence>
<evidence type="ECO:0000256" key="5">
    <source>
        <dbReference type="ARBA" id="ARBA00022533"/>
    </source>
</evidence>